<dbReference type="PROSITE" id="PS50937">
    <property type="entry name" value="HTH_MERR_2"/>
    <property type="match status" value="1"/>
</dbReference>
<dbReference type="EMBL" id="JAECSB010000031">
    <property type="protein sequence ID" value="MBH5143187.1"/>
    <property type="molecule type" value="Genomic_DNA"/>
</dbReference>
<dbReference type="Gene3D" id="1.10.1660.10">
    <property type="match status" value="1"/>
</dbReference>
<protein>
    <submittedName>
        <fullName evidence="3">MerR family transcriptional regulator</fullName>
    </submittedName>
</protein>
<dbReference type="GO" id="GO:0003700">
    <property type="term" value="F:DNA-binding transcription factor activity"/>
    <property type="evidence" value="ECO:0007669"/>
    <property type="project" value="InterPro"/>
</dbReference>
<evidence type="ECO:0000259" key="2">
    <source>
        <dbReference type="PROSITE" id="PS50937"/>
    </source>
</evidence>
<evidence type="ECO:0000313" key="3">
    <source>
        <dbReference type="EMBL" id="MBH5143187.1"/>
    </source>
</evidence>
<dbReference type="SUPFAM" id="SSF46955">
    <property type="entry name" value="Putative DNA-binding domain"/>
    <property type="match status" value="1"/>
</dbReference>
<dbReference type="PANTHER" id="PTHR30204:SF98">
    <property type="entry name" value="HTH-TYPE TRANSCRIPTIONAL REGULATOR ADHR"/>
    <property type="match status" value="1"/>
</dbReference>
<evidence type="ECO:0000313" key="4">
    <source>
        <dbReference type="Proteomes" id="UP000627573"/>
    </source>
</evidence>
<dbReference type="AlphaFoldDB" id="A0A8I0ZXG8"/>
<gene>
    <name evidence="3" type="ORF">I3517_11205</name>
</gene>
<name>A0A8I0ZXG8_RHOER</name>
<keyword evidence="4" id="KW-1185">Reference proteome</keyword>
<dbReference type="PANTHER" id="PTHR30204">
    <property type="entry name" value="REDOX-CYCLING DRUG-SENSING TRANSCRIPTIONAL ACTIVATOR SOXR"/>
    <property type="match status" value="1"/>
</dbReference>
<dbReference type="InterPro" id="IPR009061">
    <property type="entry name" value="DNA-bd_dom_put_sf"/>
</dbReference>
<keyword evidence="1" id="KW-0238">DNA-binding</keyword>
<sequence>MATEDLMRKALEALGEVDGPMSIEVIHRLVDAGDVEDPMSIAEVSDLLDVSAHTLRYYEKIGLVAVDRDASGHRVYGPETVRRLVFLTRMRISGMAIRDLQHYVELVDAGEGTVPERLDMLLEHRDTVRRQIKELTLSLAATEYKIATYGGRAGEQE</sequence>
<evidence type="ECO:0000256" key="1">
    <source>
        <dbReference type="ARBA" id="ARBA00023125"/>
    </source>
</evidence>
<organism evidence="3 4">
    <name type="scientific">Rhodococcus erythropolis</name>
    <name type="common">Arthrobacter picolinophilus</name>
    <dbReference type="NCBI Taxonomy" id="1833"/>
    <lineage>
        <taxon>Bacteria</taxon>
        <taxon>Bacillati</taxon>
        <taxon>Actinomycetota</taxon>
        <taxon>Actinomycetes</taxon>
        <taxon>Mycobacteriales</taxon>
        <taxon>Nocardiaceae</taxon>
        <taxon>Rhodococcus</taxon>
        <taxon>Rhodococcus erythropolis group</taxon>
    </lineage>
</organism>
<dbReference type="PROSITE" id="PS00552">
    <property type="entry name" value="HTH_MERR_1"/>
    <property type="match status" value="1"/>
</dbReference>
<dbReference type="RefSeq" id="WP_020970761.1">
    <property type="nucleotide sequence ID" value="NZ_JAECSB010000031.1"/>
</dbReference>
<comment type="caution">
    <text evidence="3">The sequence shown here is derived from an EMBL/GenBank/DDBJ whole genome shotgun (WGS) entry which is preliminary data.</text>
</comment>
<dbReference type="CDD" id="cd01109">
    <property type="entry name" value="HTH_YyaN"/>
    <property type="match status" value="1"/>
</dbReference>
<reference evidence="3 4" key="1">
    <citation type="submission" date="2020-12" db="EMBL/GenBank/DDBJ databases">
        <title>Draft genome sequence of furan degrading bacterial strain FUR100.</title>
        <authorList>
            <person name="Woiski C."/>
        </authorList>
    </citation>
    <scope>NUCLEOTIDE SEQUENCE [LARGE SCALE GENOMIC DNA]</scope>
    <source>
        <strain evidence="3 4">FUR100</strain>
    </source>
</reference>
<dbReference type="Pfam" id="PF13411">
    <property type="entry name" value="MerR_1"/>
    <property type="match status" value="1"/>
</dbReference>
<feature type="domain" description="HTH merR-type" evidence="2">
    <location>
        <begin position="38"/>
        <end position="106"/>
    </location>
</feature>
<accession>A0A8I0ZXG8</accession>
<dbReference type="Proteomes" id="UP000627573">
    <property type="component" value="Unassembled WGS sequence"/>
</dbReference>
<dbReference type="SMART" id="SM00422">
    <property type="entry name" value="HTH_MERR"/>
    <property type="match status" value="1"/>
</dbReference>
<proteinExistence type="predicted"/>
<dbReference type="InterPro" id="IPR047057">
    <property type="entry name" value="MerR_fam"/>
</dbReference>
<dbReference type="GO" id="GO:0003677">
    <property type="term" value="F:DNA binding"/>
    <property type="evidence" value="ECO:0007669"/>
    <property type="project" value="UniProtKB-KW"/>
</dbReference>
<dbReference type="InterPro" id="IPR000551">
    <property type="entry name" value="MerR-type_HTH_dom"/>
</dbReference>